<feature type="transmembrane region" description="Helical" evidence="1">
    <location>
        <begin position="28"/>
        <end position="51"/>
    </location>
</feature>
<accession>A0A6I4TZH7</accession>
<reference evidence="3 4" key="1">
    <citation type="submission" date="2019-12" db="EMBL/GenBank/DDBJ databases">
        <title>Genomic-based taxomic classification of the family Erythrobacteraceae.</title>
        <authorList>
            <person name="Xu L."/>
        </authorList>
    </citation>
    <scope>NUCLEOTIDE SEQUENCE [LARGE SCALE GENOMIC DNA]</scope>
    <source>
        <strain evidence="3 4">S36</strain>
    </source>
</reference>
<dbReference type="AlphaFoldDB" id="A0A6I4TZH7"/>
<name>A0A6I4TZH7_9SPHN</name>
<keyword evidence="1" id="KW-1133">Transmembrane helix</keyword>
<dbReference type="InterPro" id="IPR025588">
    <property type="entry name" value="YcxB-like_C"/>
</dbReference>
<evidence type="ECO:0000259" key="2">
    <source>
        <dbReference type="Pfam" id="PF14317"/>
    </source>
</evidence>
<dbReference type="Proteomes" id="UP000469430">
    <property type="component" value="Unassembled WGS sequence"/>
</dbReference>
<protein>
    <recommendedName>
        <fullName evidence="2">YcxB-like C-terminal domain-containing protein</fullName>
    </recommendedName>
</protein>
<proteinExistence type="predicted"/>
<dbReference type="Pfam" id="PF14317">
    <property type="entry name" value="YcxB"/>
    <property type="match status" value="1"/>
</dbReference>
<gene>
    <name evidence="3" type="ORF">GRI97_13625</name>
</gene>
<feature type="domain" description="YcxB-like C-terminal" evidence="2">
    <location>
        <begin position="75"/>
        <end position="128"/>
    </location>
</feature>
<dbReference type="EMBL" id="WTYJ01000002">
    <property type="protein sequence ID" value="MXP00029.1"/>
    <property type="molecule type" value="Genomic_DNA"/>
</dbReference>
<keyword evidence="1" id="KW-0472">Membrane</keyword>
<evidence type="ECO:0000313" key="3">
    <source>
        <dbReference type="EMBL" id="MXP00029.1"/>
    </source>
</evidence>
<keyword evidence="4" id="KW-1185">Reference proteome</keyword>
<evidence type="ECO:0000313" key="4">
    <source>
        <dbReference type="Proteomes" id="UP000469430"/>
    </source>
</evidence>
<organism evidence="3 4">
    <name type="scientific">Croceibacterium xixiisoli</name>
    <dbReference type="NCBI Taxonomy" id="1476466"/>
    <lineage>
        <taxon>Bacteria</taxon>
        <taxon>Pseudomonadati</taxon>
        <taxon>Pseudomonadota</taxon>
        <taxon>Alphaproteobacteria</taxon>
        <taxon>Sphingomonadales</taxon>
        <taxon>Erythrobacteraceae</taxon>
        <taxon>Croceibacterium</taxon>
    </lineage>
</organism>
<comment type="caution">
    <text evidence="3">The sequence shown here is derived from an EMBL/GenBank/DDBJ whole genome shotgun (WGS) entry which is preliminary data.</text>
</comment>
<keyword evidence="1" id="KW-0812">Transmembrane</keyword>
<evidence type="ECO:0000256" key="1">
    <source>
        <dbReference type="SAM" id="Phobius"/>
    </source>
</evidence>
<sequence length="136" mass="15146">MKIYLWGTLSVSVAAALAAWQWNIAPVGIAALAGGAYWIVIISLCVVIGYWRQRWQAKHIFAQQRDLHGETTVEWSAESVSFRSARGSSTFAWSDFSSIVKGQDMILLRQSDALMNFVPTRVLSPEQILSFPDARA</sequence>
<dbReference type="RefSeq" id="WP_377019247.1">
    <property type="nucleotide sequence ID" value="NZ_JBHSCP010000001.1"/>
</dbReference>